<dbReference type="Proteomes" id="UP000249248">
    <property type="component" value="Unassembled WGS sequence"/>
</dbReference>
<dbReference type="NCBIfam" id="TIGR00195">
    <property type="entry name" value="exoDNase_III"/>
    <property type="match status" value="1"/>
</dbReference>
<feature type="site" description="Important for catalytic activity" evidence="7">
    <location>
        <position position="220"/>
    </location>
</feature>
<feature type="site" description="Transition state stabilizer" evidence="7">
    <location>
        <position position="151"/>
    </location>
</feature>
<dbReference type="SUPFAM" id="SSF56219">
    <property type="entry name" value="DNase I-like"/>
    <property type="match status" value="1"/>
</dbReference>
<dbReference type="InterPro" id="IPR005135">
    <property type="entry name" value="Endo/exonuclease/phosphatase"/>
</dbReference>
<feature type="domain" description="Endonuclease/exonuclease/phosphatase" evidence="8">
    <location>
        <begin position="5"/>
        <end position="246"/>
    </location>
</feature>
<dbReference type="GO" id="GO:0003677">
    <property type="term" value="F:DNA binding"/>
    <property type="evidence" value="ECO:0007669"/>
    <property type="project" value="InterPro"/>
</dbReference>
<dbReference type="InterPro" id="IPR004808">
    <property type="entry name" value="AP_endonuc_1"/>
</dbReference>
<feature type="binding site" evidence="6">
    <location>
        <position position="246"/>
    </location>
    <ligand>
        <name>Mg(2+)</name>
        <dbReference type="ChEBI" id="CHEBI:18420"/>
        <label>1</label>
    </ligand>
</feature>
<accession>A0A2W1NQT5</accession>
<feature type="binding site" evidence="6">
    <location>
        <position position="151"/>
    </location>
    <ligand>
        <name>Mg(2+)</name>
        <dbReference type="ChEBI" id="CHEBI:18420"/>
        <label>1</label>
    </ligand>
</feature>
<gene>
    <name evidence="9" type="primary">xth</name>
    <name evidence="9" type="ORF">DNU06_09775</name>
</gene>
<keyword evidence="10" id="KW-1185">Reference proteome</keyword>
<evidence type="ECO:0000313" key="10">
    <source>
        <dbReference type="Proteomes" id="UP000249248"/>
    </source>
</evidence>
<keyword evidence="3" id="KW-0378">Hydrolase</keyword>
<dbReference type="Pfam" id="PF03372">
    <property type="entry name" value="Exo_endo_phos"/>
    <property type="match status" value="1"/>
</dbReference>
<comment type="cofactor">
    <cofactor evidence="6">
        <name>Mg(2+)</name>
        <dbReference type="ChEBI" id="CHEBI:18420"/>
    </cofactor>
    <cofactor evidence="6">
        <name>Mn(2+)</name>
        <dbReference type="ChEBI" id="CHEBI:29035"/>
    </cofactor>
    <text evidence="6">Probably binds two magnesium or manganese ions per subunit.</text>
</comment>
<evidence type="ECO:0000256" key="5">
    <source>
        <dbReference type="PIRSR" id="PIRSR604808-1"/>
    </source>
</evidence>
<dbReference type="PANTHER" id="PTHR22748:SF6">
    <property type="entry name" value="DNA-(APURINIC OR APYRIMIDINIC SITE) ENDONUCLEASE"/>
    <property type="match status" value="1"/>
</dbReference>
<name>A0A2W1NQT5_9FLAO</name>
<sequence>MAKFISYNVNGIRAALKKDWMDWMSSVDPDVVCLQETKASPEQLDLSLFEEAGYNSYWFSAEKKGYSSVAILSKTKPDHIEYGCGIEKYDQEGRIIRADYGDFSVLSCYFPSGTTGEERQAFKMDYLADFQDYINELKKTRPNLLISGDINICHEAIDIHNPVSNKNSSGFKPEERQWITDFLSSGFVDSFRYLNKEAHNYTWWTYRMGARKKNLGWRIDYHFISESLLPKLNRSIILSDAVHSDHCPILIDLSVKL</sequence>
<feature type="active site" evidence="5">
    <location>
        <position position="109"/>
    </location>
</feature>
<comment type="caution">
    <text evidence="9">The sequence shown here is derived from an EMBL/GenBank/DDBJ whole genome shotgun (WGS) entry which is preliminary data.</text>
</comment>
<evidence type="ECO:0000256" key="7">
    <source>
        <dbReference type="PIRSR" id="PIRSR604808-3"/>
    </source>
</evidence>
<dbReference type="OrthoDB" id="9803914at2"/>
<proteinExistence type="inferred from homology"/>
<dbReference type="Gene3D" id="3.60.10.10">
    <property type="entry name" value="Endonuclease/exonuclease/phosphatase"/>
    <property type="match status" value="1"/>
</dbReference>
<dbReference type="EMBL" id="QKSB01000005">
    <property type="protein sequence ID" value="PZE17028.1"/>
    <property type="molecule type" value="Genomic_DNA"/>
</dbReference>
<dbReference type="PROSITE" id="PS00726">
    <property type="entry name" value="AP_NUCLEASE_F1_1"/>
    <property type="match status" value="1"/>
</dbReference>
<reference evidence="9 10" key="1">
    <citation type="submission" date="2018-06" db="EMBL/GenBank/DDBJ databases">
        <title>The draft genome sequence of Crocinitomix sp. SM1701.</title>
        <authorList>
            <person name="Zhang X."/>
        </authorList>
    </citation>
    <scope>NUCLEOTIDE SEQUENCE [LARGE SCALE GENOMIC DNA]</scope>
    <source>
        <strain evidence="9 10">SM1701</strain>
    </source>
</reference>
<dbReference type="NCBIfam" id="TIGR00633">
    <property type="entry name" value="xth"/>
    <property type="match status" value="1"/>
</dbReference>
<dbReference type="InterPro" id="IPR036691">
    <property type="entry name" value="Endo/exonu/phosph_ase_sf"/>
</dbReference>
<dbReference type="AlphaFoldDB" id="A0A2W1NQT5"/>
<feature type="binding site" evidence="6">
    <location>
        <position position="36"/>
    </location>
    <ligand>
        <name>Mg(2+)</name>
        <dbReference type="ChEBI" id="CHEBI:18420"/>
        <label>1</label>
    </ligand>
</feature>
<evidence type="ECO:0000313" key="9">
    <source>
        <dbReference type="EMBL" id="PZE17028.1"/>
    </source>
</evidence>
<keyword evidence="4 6" id="KW-0460">Magnesium</keyword>
<feature type="binding site" evidence="6">
    <location>
        <position position="245"/>
    </location>
    <ligand>
        <name>Mg(2+)</name>
        <dbReference type="ChEBI" id="CHEBI:18420"/>
        <label>1</label>
    </ligand>
</feature>
<keyword evidence="2 6" id="KW-0479">Metal-binding</keyword>
<dbReference type="InterPro" id="IPR020847">
    <property type="entry name" value="AP_endonuclease_F1_BS"/>
</dbReference>
<dbReference type="GO" id="GO:0046872">
    <property type="term" value="F:metal ion binding"/>
    <property type="evidence" value="ECO:0007669"/>
    <property type="project" value="UniProtKB-KW"/>
</dbReference>
<organism evidence="9 10">
    <name type="scientific">Putridiphycobacter roseus</name>
    <dbReference type="NCBI Taxonomy" id="2219161"/>
    <lineage>
        <taxon>Bacteria</taxon>
        <taxon>Pseudomonadati</taxon>
        <taxon>Bacteroidota</taxon>
        <taxon>Flavobacteriia</taxon>
        <taxon>Flavobacteriales</taxon>
        <taxon>Crocinitomicaceae</taxon>
        <taxon>Putridiphycobacter</taxon>
    </lineage>
</organism>
<evidence type="ECO:0000256" key="2">
    <source>
        <dbReference type="ARBA" id="ARBA00022723"/>
    </source>
</evidence>
<evidence type="ECO:0000256" key="3">
    <source>
        <dbReference type="ARBA" id="ARBA00022801"/>
    </source>
</evidence>
<feature type="binding site" evidence="6">
    <location>
        <position position="149"/>
    </location>
    <ligand>
        <name>Mg(2+)</name>
        <dbReference type="ChEBI" id="CHEBI:18420"/>
        <label>1</label>
    </ligand>
</feature>
<dbReference type="GO" id="GO:0008081">
    <property type="term" value="F:phosphoric diester hydrolase activity"/>
    <property type="evidence" value="ECO:0007669"/>
    <property type="project" value="TreeGrafter"/>
</dbReference>
<feature type="binding site" evidence="6">
    <location>
        <position position="8"/>
    </location>
    <ligand>
        <name>Mg(2+)</name>
        <dbReference type="ChEBI" id="CHEBI:18420"/>
        <label>1</label>
    </ligand>
</feature>
<feature type="active site" description="Proton donor/acceptor" evidence="5">
    <location>
        <position position="149"/>
    </location>
</feature>
<evidence type="ECO:0000256" key="6">
    <source>
        <dbReference type="PIRSR" id="PIRSR604808-2"/>
    </source>
</evidence>
<evidence type="ECO:0000256" key="1">
    <source>
        <dbReference type="ARBA" id="ARBA00007092"/>
    </source>
</evidence>
<feature type="active site" description="Proton acceptor" evidence="5">
    <location>
        <position position="246"/>
    </location>
</feature>
<evidence type="ECO:0000256" key="4">
    <source>
        <dbReference type="ARBA" id="ARBA00022842"/>
    </source>
</evidence>
<dbReference type="PROSITE" id="PS51435">
    <property type="entry name" value="AP_NUCLEASE_F1_4"/>
    <property type="match status" value="1"/>
</dbReference>
<keyword evidence="6" id="KW-0464">Manganese</keyword>
<protein>
    <submittedName>
        <fullName evidence="9">Exodeoxyribonuclease III</fullName>
    </submittedName>
</protein>
<dbReference type="FunFam" id="3.60.10.10:FF:000026">
    <property type="entry name" value="Exodeoxyribonuclease III"/>
    <property type="match status" value="1"/>
</dbReference>
<dbReference type="PANTHER" id="PTHR22748">
    <property type="entry name" value="AP ENDONUCLEASE"/>
    <property type="match status" value="1"/>
</dbReference>
<feature type="site" description="Interaction with DNA substrate" evidence="7">
    <location>
        <position position="246"/>
    </location>
</feature>
<dbReference type="RefSeq" id="WP_111063144.1">
    <property type="nucleotide sequence ID" value="NZ_JBHUCU010000032.1"/>
</dbReference>
<dbReference type="GO" id="GO:0003906">
    <property type="term" value="F:DNA-(apurinic or apyrimidinic site) endonuclease activity"/>
    <property type="evidence" value="ECO:0007669"/>
    <property type="project" value="TreeGrafter"/>
</dbReference>
<dbReference type="GO" id="GO:0006284">
    <property type="term" value="P:base-excision repair"/>
    <property type="evidence" value="ECO:0007669"/>
    <property type="project" value="TreeGrafter"/>
</dbReference>
<dbReference type="GO" id="GO:0008311">
    <property type="term" value="F:double-stranded DNA 3'-5' DNA exonuclease activity"/>
    <property type="evidence" value="ECO:0007669"/>
    <property type="project" value="TreeGrafter"/>
</dbReference>
<evidence type="ECO:0000259" key="8">
    <source>
        <dbReference type="Pfam" id="PF03372"/>
    </source>
</evidence>
<comment type="similarity">
    <text evidence="1">Belongs to the DNA repair enzymes AP/ExoA family.</text>
</comment>